<evidence type="ECO:0000313" key="3">
    <source>
        <dbReference type="Proteomes" id="UP000030746"/>
    </source>
</evidence>
<reference evidence="2 3" key="1">
    <citation type="journal article" date="2013" name="Nature">
        <title>Insights into bilaterian evolution from three spiralian genomes.</title>
        <authorList>
            <person name="Simakov O."/>
            <person name="Marletaz F."/>
            <person name="Cho S.J."/>
            <person name="Edsinger-Gonzales E."/>
            <person name="Havlak P."/>
            <person name="Hellsten U."/>
            <person name="Kuo D.H."/>
            <person name="Larsson T."/>
            <person name="Lv J."/>
            <person name="Arendt D."/>
            <person name="Savage R."/>
            <person name="Osoegawa K."/>
            <person name="de Jong P."/>
            <person name="Grimwood J."/>
            <person name="Chapman J.A."/>
            <person name="Shapiro H."/>
            <person name="Aerts A."/>
            <person name="Otillar R.P."/>
            <person name="Terry A.Y."/>
            <person name="Boore J.L."/>
            <person name="Grigoriev I.V."/>
            <person name="Lindberg D.R."/>
            <person name="Seaver E.C."/>
            <person name="Weisblat D.A."/>
            <person name="Putnam N.H."/>
            <person name="Rokhsar D.S."/>
        </authorList>
    </citation>
    <scope>NUCLEOTIDE SEQUENCE [LARGE SCALE GENOMIC DNA]</scope>
</reference>
<proteinExistence type="predicted"/>
<keyword evidence="3" id="KW-1185">Reference proteome</keyword>
<feature type="region of interest" description="Disordered" evidence="1">
    <location>
        <begin position="28"/>
        <end position="111"/>
    </location>
</feature>
<feature type="region of interest" description="Disordered" evidence="1">
    <location>
        <begin position="179"/>
        <end position="204"/>
    </location>
</feature>
<sequence>MPSEHCNKTIVAFTSDEDLSQEELFDFDDDVVDESGAVSDETKDSCRPDLAVEPGSQPMEQSEDKETDQATSDDSIIDETSQPIILDDKGPESQQFVPTRGKIRKASRSESNQEIISMMQKIIDKDPSTDLINFMKKDLEKSREHELKLFAMLCNTSGAMQPHSSAPIPNHPTEMFPGRSRGNIQHRQSHPSFEPGPSTSGSYIARDQSNIFQRMRYNMFEEDEDGEEKTYQTL</sequence>
<dbReference type="EMBL" id="KB201037">
    <property type="protein sequence ID" value="ESO99423.1"/>
    <property type="molecule type" value="Genomic_DNA"/>
</dbReference>
<name>V4A6A2_LOTGI</name>
<dbReference type="OrthoDB" id="5953220at2759"/>
<accession>V4A6A2</accession>
<gene>
    <name evidence="2" type="ORF">LOTGIDRAFT_158509</name>
</gene>
<dbReference type="Proteomes" id="UP000030746">
    <property type="component" value="Unassembled WGS sequence"/>
</dbReference>
<evidence type="ECO:0000256" key="1">
    <source>
        <dbReference type="SAM" id="MobiDB-lite"/>
    </source>
</evidence>
<dbReference type="CTD" id="20237768"/>
<dbReference type="AlphaFoldDB" id="V4A6A2"/>
<dbReference type="KEGG" id="lgi:LOTGIDRAFT_158509"/>
<organism evidence="2 3">
    <name type="scientific">Lottia gigantea</name>
    <name type="common">Giant owl limpet</name>
    <dbReference type="NCBI Taxonomy" id="225164"/>
    <lineage>
        <taxon>Eukaryota</taxon>
        <taxon>Metazoa</taxon>
        <taxon>Spiralia</taxon>
        <taxon>Lophotrochozoa</taxon>
        <taxon>Mollusca</taxon>
        <taxon>Gastropoda</taxon>
        <taxon>Patellogastropoda</taxon>
        <taxon>Lottioidea</taxon>
        <taxon>Lottiidae</taxon>
        <taxon>Lottia</taxon>
    </lineage>
</organism>
<feature type="compositionally biased region" description="Polar residues" evidence="1">
    <location>
        <begin position="69"/>
        <end position="83"/>
    </location>
</feature>
<dbReference type="HOGENOM" id="CLU_1186174_0_0_1"/>
<dbReference type="GeneID" id="20237768"/>
<dbReference type="RefSeq" id="XP_009049912.1">
    <property type="nucleotide sequence ID" value="XM_009051664.1"/>
</dbReference>
<evidence type="ECO:0000313" key="2">
    <source>
        <dbReference type="EMBL" id="ESO99423.1"/>
    </source>
</evidence>
<protein>
    <submittedName>
        <fullName evidence="2">Uncharacterized protein</fullName>
    </submittedName>
</protein>